<protein>
    <recommendedName>
        <fullName evidence="3">Transposase</fullName>
    </recommendedName>
</protein>
<name>A0ABN6A955_MYCNT</name>
<dbReference type="Proteomes" id="UP000465812">
    <property type="component" value="Chromosome"/>
</dbReference>
<sequence length="75" mass="8054">MRGVAELRCKGLALVVEDVAEHDAGSFTKKPSGMRGTHAARPAADQCHLVIDSAHQEILTAGRTFARGYSKIADY</sequence>
<evidence type="ECO:0000313" key="2">
    <source>
        <dbReference type="Proteomes" id="UP000465812"/>
    </source>
</evidence>
<proteinExistence type="predicted"/>
<reference evidence="1 2" key="1">
    <citation type="journal article" date="2019" name="Emerg. Microbes Infect.">
        <title>Comprehensive subspecies identification of 175 nontuberculous mycobacteria species based on 7547 genomic profiles.</title>
        <authorList>
            <person name="Matsumoto Y."/>
            <person name="Kinjo T."/>
            <person name="Motooka D."/>
            <person name="Nabeya D."/>
            <person name="Jung N."/>
            <person name="Uechi K."/>
            <person name="Horii T."/>
            <person name="Iida T."/>
            <person name="Fujita J."/>
            <person name="Nakamura S."/>
        </authorList>
    </citation>
    <scope>NUCLEOTIDE SEQUENCE [LARGE SCALE GENOMIC DNA]</scope>
    <source>
        <strain evidence="1 2">JCM 18113</strain>
    </source>
</reference>
<evidence type="ECO:0008006" key="3">
    <source>
        <dbReference type="Google" id="ProtNLM"/>
    </source>
</evidence>
<dbReference type="EMBL" id="AP022590">
    <property type="protein sequence ID" value="BBY38074.1"/>
    <property type="molecule type" value="Genomic_DNA"/>
</dbReference>
<gene>
    <name evidence="1" type="ORF">MMAN_22080</name>
</gene>
<organism evidence="1 2">
    <name type="scientific">Mycobacterium mantenii</name>
    <dbReference type="NCBI Taxonomy" id="560555"/>
    <lineage>
        <taxon>Bacteria</taxon>
        <taxon>Bacillati</taxon>
        <taxon>Actinomycetota</taxon>
        <taxon>Actinomycetes</taxon>
        <taxon>Mycobacteriales</taxon>
        <taxon>Mycobacteriaceae</taxon>
        <taxon>Mycobacterium</taxon>
        <taxon>Mycobacterium avium complex (MAC)</taxon>
    </lineage>
</organism>
<accession>A0ABN6A955</accession>
<keyword evidence="2" id="KW-1185">Reference proteome</keyword>
<evidence type="ECO:0000313" key="1">
    <source>
        <dbReference type="EMBL" id="BBY38074.1"/>
    </source>
</evidence>